<evidence type="ECO:0000256" key="2">
    <source>
        <dbReference type="ARBA" id="ARBA00022737"/>
    </source>
</evidence>
<dbReference type="PROSITE" id="PS00028">
    <property type="entry name" value="ZINC_FINGER_C2H2_1"/>
    <property type="match status" value="2"/>
</dbReference>
<organism evidence="7 8">
    <name type="scientific">Rhodosorus marinus</name>
    <dbReference type="NCBI Taxonomy" id="101924"/>
    <lineage>
        <taxon>Eukaryota</taxon>
        <taxon>Rhodophyta</taxon>
        <taxon>Stylonematophyceae</taxon>
        <taxon>Stylonematales</taxon>
        <taxon>Stylonemataceae</taxon>
        <taxon>Rhodosorus</taxon>
    </lineage>
</organism>
<keyword evidence="4" id="KW-0862">Zinc</keyword>
<reference evidence="7 8" key="1">
    <citation type="journal article" date="2023" name="Nat. Commun.">
        <title>Origin of minicircular mitochondrial genomes in red algae.</title>
        <authorList>
            <person name="Lee Y."/>
            <person name="Cho C.H."/>
            <person name="Lee Y.M."/>
            <person name="Park S.I."/>
            <person name="Yang J.H."/>
            <person name="West J.A."/>
            <person name="Bhattacharya D."/>
            <person name="Yoon H.S."/>
        </authorList>
    </citation>
    <scope>NUCLEOTIDE SEQUENCE [LARGE SCALE GENOMIC DNA]</scope>
    <source>
        <strain evidence="7 8">CCMP1338</strain>
        <tissue evidence="7">Whole cell</tissue>
    </source>
</reference>
<dbReference type="SUPFAM" id="SSF57667">
    <property type="entry name" value="beta-beta-alpha zinc fingers"/>
    <property type="match status" value="1"/>
</dbReference>
<dbReference type="Proteomes" id="UP001157974">
    <property type="component" value="Unassembled WGS sequence"/>
</dbReference>
<dbReference type="GO" id="GO:0008270">
    <property type="term" value="F:zinc ion binding"/>
    <property type="evidence" value="ECO:0007669"/>
    <property type="project" value="UniProtKB-KW"/>
</dbReference>
<evidence type="ECO:0000313" key="7">
    <source>
        <dbReference type="EMBL" id="KAJ8906705.1"/>
    </source>
</evidence>
<evidence type="ECO:0000256" key="4">
    <source>
        <dbReference type="ARBA" id="ARBA00022833"/>
    </source>
</evidence>
<dbReference type="InterPro" id="IPR056436">
    <property type="entry name" value="Znf-C2H2_ZIC1-5/GLI1-3-like"/>
</dbReference>
<dbReference type="PROSITE" id="PS50157">
    <property type="entry name" value="ZINC_FINGER_C2H2_2"/>
    <property type="match status" value="2"/>
</dbReference>
<evidence type="ECO:0000256" key="5">
    <source>
        <dbReference type="PROSITE-ProRule" id="PRU00042"/>
    </source>
</evidence>
<dbReference type="PANTHER" id="PTHR14003:SF19">
    <property type="entry name" value="YY2 TRANSCRIPTION FACTOR"/>
    <property type="match status" value="1"/>
</dbReference>
<comment type="caution">
    <text evidence="7">The sequence shown here is derived from an EMBL/GenBank/DDBJ whole genome shotgun (WGS) entry which is preliminary data.</text>
</comment>
<keyword evidence="8" id="KW-1185">Reference proteome</keyword>
<dbReference type="FunFam" id="3.30.160.60:FF:000125">
    <property type="entry name" value="Putative zinc finger protein 143"/>
    <property type="match status" value="1"/>
</dbReference>
<evidence type="ECO:0000256" key="3">
    <source>
        <dbReference type="ARBA" id="ARBA00022771"/>
    </source>
</evidence>
<gene>
    <name evidence="7" type="ORF">NDN08_003194</name>
</gene>
<evidence type="ECO:0000313" key="8">
    <source>
        <dbReference type="Proteomes" id="UP001157974"/>
    </source>
</evidence>
<dbReference type="AlphaFoldDB" id="A0AAV8UVT4"/>
<dbReference type="SMART" id="SM00355">
    <property type="entry name" value="ZnF_C2H2"/>
    <property type="match status" value="2"/>
</dbReference>
<dbReference type="PANTHER" id="PTHR14003">
    <property type="entry name" value="TRANSCRIPTIONAL REPRESSOR PROTEIN YY"/>
    <property type="match status" value="1"/>
</dbReference>
<proteinExistence type="predicted"/>
<dbReference type="InterPro" id="IPR013087">
    <property type="entry name" value="Znf_C2H2_type"/>
</dbReference>
<dbReference type="GO" id="GO:0000785">
    <property type="term" value="C:chromatin"/>
    <property type="evidence" value="ECO:0007669"/>
    <property type="project" value="TreeGrafter"/>
</dbReference>
<keyword evidence="2" id="KW-0677">Repeat</keyword>
<evidence type="ECO:0000259" key="6">
    <source>
        <dbReference type="PROSITE" id="PS50157"/>
    </source>
</evidence>
<dbReference type="InterPro" id="IPR036236">
    <property type="entry name" value="Znf_C2H2_sf"/>
</dbReference>
<dbReference type="GO" id="GO:0000981">
    <property type="term" value="F:DNA-binding transcription factor activity, RNA polymerase II-specific"/>
    <property type="evidence" value="ECO:0007669"/>
    <property type="project" value="TreeGrafter"/>
</dbReference>
<dbReference type="Gene3D" id="3.30.160.60">
    <property type="entry name" value="Classic Zinc Finger"/>
    <property type="match status" value="2"/>
</dbReference>
<accession>A0AAV8UVT4</accession>
<feature type="domain" description="C2H2-type" evidence="6">
    <location>
        <begin position="85"/>
        <end position="114"/>
    </location>
</feature>
<keyword evidence="3 5" id="KW-0863">Zinc-finger</keyword>
<dbReference type="GO" id="GO:0031519">
    <property type="term" value="C:PcG protein complex"/>
    <property type="evidence" value="ECO:0007669"/>
    <property type="project" value="TreeGrafter"/>
</dbReference>
<name>A0AAV8UVT4_9RHOD</name>
<protein>
    <recommendedName>
        <fullName evidence="6">C2H2-type domain-containing protein</fullName>
    </recommendedName>
</protein>
<keyword evidence="1" id="KW-0479">Metal-binding</keyword>
<evidence type="ECO:0000256" key="1">
    <source>
        <dbReference type="ARBA" id="ARBA00022723"/>
    </source>
</evidence>
<dbReference type="Pfam" id="PF23561">
    <property type="entry name" value="zf-C2H2_15"/>
    <property type="match status" value="1"/>
</dbReference>
<dbReference type="EMBL" id="JAMWBK010000003">
    <property type="protein sequence ID" value="KAJ8906705.1"/>
    <property type="molecule type" value="Genomic_DNA"/>
</dbReference>
<dbReference type="GO" id="GO:0005667">
    <property type="term" value="C:transcription regulator complex"/>
    <property type="evidence" value="ECO:0007669"/>
    <property type="project" value="TreeGrafter"/>
</dbReference>
<feature type="domain" description="C2H2-type" evidence="6">
    <location>
        <begin position="55"/>
        <end position="84"/>
    </location>
</feature>
<dbReference type="GO" id="GO:0000978">
    <property type="term" value="F:RNA polymerase II cis-regulatory region sequence-specific DNA binding"/>
    <property type="evidence" value="ECO:0007669"/>
    <property type="project" value="TreeGrafter"/>
</dbReference>
<sequence length="204" mass="22999">MMYADCEDVILSNVMPTDLPNEISLLSEVSDADFAGLNSAPSSAQMPIQKREQVFPCPWEGCGKSFNKKYNMQMHMRQHTNERPYVCSVNECRLSFKWRSSLRNHLRYHFADGVVPKELLSLPGRSRKSGPKAVIAKRPAKELPLSSLDNTQQNIGELLNGKQITSKQAMLNFEEVMSSSVKMEDLLRGPVPNIYDSGADMFQL</sequence>